<name>A0A918VH66_9SPHN</name>
<gene>
    <name evidence="2" type="ORF">GCM10011617_17590</name>
</gene>
<protein>
    <submittedName>
        <fullName evidence="2">Short-chain dehydrogenase</fullName>
    </submittedName>
</protein>
<dbReference type="AlphaFoldDB" id="A0A918VH66"/>
<dbReference type="PANTHER" id="PTHR44147:SF2">
    <property type="entry name" value="DEHYDROGENASE_REDUCTASE SDR FAMILY MEMBER 1"/>
    <property type="match status" value="1"/>
</dbReference>
<proteinExistence type="predicted"/>
<dbReference type="SUPFAM" id="SSF51735">
    <property type="entry name" value="NAD(P)-binding Rossmann-fold domains"/>
    <property type="match status" value="1"/>
</dbReference>
<dbReference type="Gene3D" id="3.40.50.720">
    <property type="entry name" value="NAD(P)-binding Rossmann-like Domain"/>
    <property type="match status" value="1"/>
</dbReference>
<comment type="caution">
    <text evidence="2">The sequence shown here is derived from an EMBL/GenBank/DDBJ whole genome shotgun (WGS) entry which is preliminary data.</text>
</comment>
<sequence>MMGDGKVGSGKVALVTGASRGAGAGIARGLGELGYTVYVTGRTVTPGDAKGWDGTVLPGTVSETAAIITERGGKGIPVVCDHADDAQVARVFEQIKDEQGRLDVLVNNAAYMHHQLIEKKPFWEKELDAMKILDVGLRSAYVASWHAARIMVPQGSGIIAMGSSFGATCYMHGPAYGAQKAGLDKLAHDMEHDLRGTGVIAVSIWLGPQVTERAMIAKDVNPEQYEGFMAMAENPEFTGHIIDAIDRAPNRDELSGQTLIGAEIARELGIKDRGNDRPSHREMLGSPHPKNPAAVY</sequence>
<dbReference type="Proteomes" id="UP000634139">
    <property type="component" value="Unassembled WGS sequence"/>
</dbReference>
<evidence type="ECO:0000313" key="3">
    <source>
        <dbReference type="Proteomes" id="UP000634139"/>
    </source>
</evidence>
<dbReference type="InterPro" id="IPR002347">
    <property type="entry name" value="SDR_fam"/>
</dbReference>
<dbReference type="InterPro" id="IPR036291">
    <property type="entry name" value="NAD(P)-bd_dom_sf"/>
</dbReference>
<organism evidence="2 3">
    <name type="scientific">Novosphingobium arvoryzae</name>
    <dbReference type="NCBI Taxonomy" id="1256514"/>
    <lineage>
        <taxon>Bacteria</taxon>
        <taxon>Pseudomonadati</taxon>
        <taxon>Pseudomonadota</taxon>
        <taxon>Alphaproteobacteria</taxon>
        <taxon>Sphingomonadales</taxon>
        <taxon>Sphingomonadaceae</taxon>
        <taxon>Novosphingobium</taxon>
    </lineage>
</organism>
<dbReference type="PANTHER" id="PTHR44147">
    <property type="entry name" value="DEHYDROGENASE/REDUCTASE SDR FAMILY MEMBER 1"/>
    <property type="match status" value="1"/>
</dbReference>
<dbReference type="EMBL" id="BMZD01000003">
    <property type="protein sequence ID" value="GGZ97410.1"/>
    <property type="molecule type" value="Genomic_DNA"/>
</dbReference>
<reference evidence="2" key="1">
    <citation type="journal article" date="2014" name="Int. J. Syst. Evol. Microbiol.">
        <title>Complete genome sequence of Corynebacterium casei LMG S-19264T (=DSM 44701T), isolated from a smear-ripened cheese.</title>
        <authorList>
            <consortium name="US DOE Joint Genome Institute (JGI-PGF)"/>
            <person name="Walter F."/>
            <person name="Albersmeier A."/>
            <person name="Kalinowski J."/>
            <person name="Ruckert C."/>
        </authorList>
    </citation>
    <scope>NUCLEOTIDE SEQUENCE</scope>
    <source>
        <strain evidence="2">KCTC 32422</strain>
    </source>
</reference>
<evidence type="ECO:0000256" key="1">
    <source>
        <dbReference type="SAM" id="MobiDB-lite"/>
    </source>
</evidence>
<dbReference type="PRINTS" id="PR00081">
    <property type="entry name" value="GDHRDH"/>
</dbReference>
<reference evidence="2" key="2">
    <citation type="submission" date="2020-09" db="EMBL/GenBank/DDBJ databases">
        <authorList>
            <person name="Sun Q."/>
            <person name="Kim S."/>
        </authorList>
    </citation>
    <scope>NUCLEOTIDE SEQUENCE</scope>
    <source>
        <strain evidence="2">KCTC 32422</strain>
    </source>
</reference>
<feature type="compositionally biased region" description="Basic and acidic residues" evidence="1">
    <location>
        <begin position="270"/>
        <end position="283"/>
    </location>
</feature>
<feature type="region of interest" description="Disordered" evidence="1">
    <location>
        <begin position="270"/>
        <end position="296"/>
    </location>
</feature>
<accession>A0A918VH66</accession>
<dbReference type="Pfam" id="PF00106">
    <property type="entry name" value="adh_short"/>
    <property type="match status" value="1"/>
</dbReference>
<evidence type="ECO:0000313" key="2">
    <source>
        <dbReference type="EMBL" id="GGZ97410.1"/>
    </source>
</evidence>
<keyword evidence="3" id="KW-1185">Reference proteome</keyword>